<accession>A0A928VUQ3</accession>
<evidence type="ECO:0000259" key="2">
    <source>
        <dbReference type="Pfam" id="PF01458"/>
    </source>
</evidence>
<proteinExistence type="inferred from homology"/>
<dbReference type="InterPro" id="IPR000825">
    <property type="entry name" value="SUF_FeS_clus_asmbl_SufBD_core"/>
</dbReference>
<dbReference type="InterPro" id="IPR037284">
    <property type="entry name" value="SUF_FeS_clus_asmbl_SufBD_sf"/>
</dbReference>
<evidence type="ECO:0000313" key="5">
    <source>
        <dbReference type="Proteomes" id="UP000621799"/>
    </source>
</evidence>
<evidence type="ECO:0000313" key="4">
    <source>
        <dbReference type="EMBL" id="MBE9040491.1"/>
    </source>
</evidence>
<evidence type="ECO:0000259" key="3">
    <source>
        <dbReference type="Pfam" id="PF19295"/>
    </source>
</evidence>
<feature type="domain" description="SUF system FeS cluster assembly SufBD core" evidence="2">
    <location>
        <begin position="208"/>
        <end position="252"/>
    </location>
</feature>
<comment type="caution">
    <text evidence="4">The sequence shown here is derived from an EMBL/GenBank/DDBJ whole genome shotgun (WGS) entry which is preliminary data.</text>
</comment>
<dbReference type="PANTHER" id="PTHR30508:SF1">
    <property type="entry name" value="UPF0051 PROTEIN ABCI8, CHLOROPLASTIC-RELATED"/>
    <property type="match status" value="1"/>
</dbReference>
<reference evidence="4" key="1">
    <citation type="submission" date="2020-10" db="EMBL/GenBank/DDBJ databases">
        <authorList>
            <person name="Castelo-Branco R."/>
            <person name="Eusebio N."/>
            <person name="Adriana R."/>
            <person name="Vieira A."/>
            <person name="Brugerolle De Fraissinette N."/>
            <person name="Rezende De Castro R."/>
            <person name="Schneider M.P."/>
            <person name="Vasconcelos V."/>
            <person name="Leao P.N."/>
        </authorList>
    </citation>
    <scope>NUCLEOTIDE SEQUENCE</scope>
    <source>
        <strain evidence="4">LEGE 11467</strain>
    </source>
</reference>
<protein>
    <submittedName>
        <fullName evidence="4">Fe-S cluster assembly protein SufB</fullName>
    </submittedName>
</protein>
<dbReference type="PANTHER" id="PTHR30508">
    <property type="entry name" value="FES CLUSTER ASSEMBLY PROTEIN SUF"/>
    <property type="match status" value="1"/>
</dbReference>
<dbReference type="EMBL" id="JADEXN010000090">
    <property type="protein sequence ID" value="MBE9040491.1"/>
    <property type="molecule type" value="Genomic_DNA"/>
</dbReference>
<sequence length="252" mass="28164">MSATTVKTLVNQPYKYGFVTNIEADSIPRGLSEDVVRLISAKKNEPEFMLEFRLKAYRKWLTMSEPTWPHVRYPAIDYQDIVYYSAPKTQEKKKSLDEVDPELLDTFEKLGIPLSEQKRLSNVAVDAIFDSVSIATTFKEKLGEAGVIFCSISEALQEHPDLIEKYLGSVVPIADNYFAALNAAVFSDGSFVFIPKGVECPMELSTYFRINNGDSGQFERTLIVAEEGSSVSYLEGCTAPMFDTNQLHAAVV</sequence>
<evidence type="ECO:0000256" key="1">
    <source>
        <dbReference type="ARBA" id="ARBA00043967"/>
    </source>
</evidence>
<dbReference type="Proteomes" id="UP000621799">
    <property type="component" value="Unassembled WGS sequence"/>
</dbReference>
<dbReference type="SUPFAM" id="SSF101960">
    <property type="entry name" value="Stabilizer of iron transporter SufD"/>
    <property type="match status" value="1"/>
</dbReference>
<name>A0A928VUQ3_9CYAN</name>
<gene>
    <name evidence="4" type="ORF">IQ235_06770</name>
</gene>
<feature type="domain" description="SUF system FeS cluster assembly SufBD N-terminal" evidence="3">
    <location>
        <begin position="135"/>
        <end position="200"/>
    </location>
</feature>
<dbReference type="InterPro" id="IPR045595">
    <property type="entry name" value="SufBD_N"/>
</dbReference>
<organism evidence="4 5">
    <name type="scientific">Zarconia navalis LEGE 11467</name>
    <dbReference type="NCBI Taxonomy" id="1828826"/>
    <lineage>
        <taxon>Bacteria</taxon>
        <taxon>Bacillati</taxon>
        <taxon>Cyanobacteriota</taxon>
        <taxon>Cyanophyceae</taxon>
        <taxon>Oscillatoriophycideae</taxon>
        <taxon>Oscillatoriales</taxon>
        <taxon>Oscillatoriales incertae sedis</taxon>
        <taxon>Zarconia</taxon>
        <taxon>Zarconia navalis</taxon>
    </lineage>
</organism>
<dbReference type="Pfam" id="PF19295">
    <property type="entry name" value="SufBD_N"/>
    <property type="match status" value="1"/>
</dbReference>
<dbReference type="GO" id="GO:0016226">
    <property type="term" value="P:iron-sulfur cluster assembly"/>
    <property type="evidence" value="ECO:0007669"/>
    <property type="project" value="InterPro"/>
</dbReference>
<dbReference type="InterPro" id="IPR055346">
    <property type="entry name" value="Fe-S_cluster_assembly_SufBD"/>
</dbReference>
<dbReference type="AlphaFoldDB" id="A0A928VUQ3"/>
<keyword evidence="5" id="KW-1185">Reference proteome</keyword>
<dbReference type="Pfam" id="PF01458">
    <property type="entry name" value="SUFBD_core"/>
    <property type="match status" value="1"/>
</dbReference>
<comment type="similarity">
    <text evidence="1">Belongs to the iron-sulfur cluster assembly SufBD family.</text>
</comment>
<feature type="non-terminal residue" evidence="4">
    <location>
        <position position="252"/>
    </location>
</feature>